<organism evidence="3 4">
    <name type="scientific">Acaryochloris marina (strain MBIC 11017)</name>
    <dbReference type="NCBI Taxonomy" id="329726"/>
    <lineage>
        <taxon>Bacteria</taxon>
        <taxon>Bacillati</taxon>
        <taxon>Cyanobacteriota</taxon>
        <taxon>Cyanophyceae</taxon>
        <taxon>Acaryochloridales</taxon>
        <taxon>Acaryochloridaceae</taxon>
        <taxon>Acaryochloris</taxon>
    </lineage>
</organism>
<protein>
    <submittedName>
        <fullName evidence="3">GUN4-like family protein</fullName>
    </submittedName>
</protein>
<dbReference type="AlphaFoldDB" id="B0C4U3"/>
<dbReference type="KEGG" id="amr:AM1_6149"/>
<dbReference type="PANTHER" id="PTHR34800:SF1">
    <property type="entry name" value="TETRAPYRROLE-BINDING PROTEIN, CHLOROPLASTIC"/>
    <property type="match status" value="1"/>
</dbReference>
<keyword evidence="1" id="KW-0175">Coiled coil</keyword>
<evidence type="ECO:0000259" key="2">
    <source>
        <dbReference type="Pfam" id="PF05419"/>
    </source>
</evidence>
<dbReference type="EMBL" id="CP000828">
    <property type="protein sequence ID" value="ABW31081.1"/>
    <property type="molecule type" value="Genomic_DNA"/>
</dbReference>
<gene>
    <name evidence="3" type="ordered locus">AM1_6149</name>
</gene>
<dbReference type="STRING" id="329726.AM1_6149"/>
<dbReference type="RefSeq" id="WP_012166272.1">
    <property type="nucleotide sequence ID" value="NC_009925.1"/>
</dbReference>
<keyword evidence="4" id="KW-1185">Reference proteome</keyword>
<dbReference type="CDD" id="cd16383">
    <property type="entry name" value="GUN4"/>
    <property type="match status" value="1"/>
</dbReference>
<name>B0C4U3_ACAM1</name>
<dbReference type="Gene3D" id="1.25.40.620">
    <property type="match status" value="1"/>
</dbReference>
<dbReference type="GO" id="GO:0046906">
    <property type="term" value="F:tetrapyrrole binding"/>
    <property type="evidence" value="ECO:0007669"/>
    <property type="project" value="TreeGrafter"/>
</dbReference>
<dbReference type="Proteomes" id="UP000000268">
    <property type="component" value="Chromosome"/>
</dbReference>
<dbReference type="InterPro" id="IPR008629">
    <property type="entry name" value="GUN4-like"/>
</dbReference>
<dbReference type="OrthoDB" id="7915178at2"/>
<evidence type="ECO:0000313" key="4">
    <source>
        <dbReference type="Proteomes" id="UP000000268"/>
    </source>
</evidence>
<evidence type="ECO:0000256" key="1">
    <source>
        <dbReference type="SAM" id="Coils"/>
    </source>
</evidence>
<dbReference type="InterPro" id="IPR037215">
    <property type="entry name" value="GUN4-like_sf"/>
</dbReference>
<dbReference type="Pfam" id="PF05419">
    <property type="entry name" value="GUN4"/>
    <property type="match status" value="1"/>
</dbReference>
<dbReference type="eggNOG" id="COG0515">
    <property type="taxonomic scope" value="Bacteria"/>
</dbReference>
<evidence type="ECO:0000313" key="3">
    <source>
        <dbReference type="EMBL" id="ABW31081.1"/>
    </source>
</evidence>
<sequence length="207" mass="23909">MNDAENALSEQLAAIQAQLQQLGTQLNELQAKVSPLQQLSKQVTKIEQRLLAVGDLYRYQQLQDHLAAHRWYEADQETIQLIQEIEGVTNLEQLTPDDIRTFPCGQLQVLDQLWQSYSEEKFGFSVQVRIYQEVGGTFDTTIAQDQKLVEQWGERLGWREGDRWRKCSELDFSLEAPLGCHPSGWWNSPYGSKMTNYFLGRLLICEL</sequence>
<feature type="domain" description="GUN4-like" evidence="2">
    <location>
        <begin position="57"/>
        <end position="188"/>
    </location>
</feature>
<dbReference type="HOGENOM" id="CLU_067449_2_1_3"/>
<dbReference type="SUPFAM" id="SSF140869">
    <property type="entry name" value="GUN4-like"/>
    <property type="match status" value="1"/>
</dbReference>
<dbReference type="PANTHER" id="PTHR34800">
    <property type="entry name" value="TETRAPYRROLE-BINDING PROTEIN, CHLOROPLASTIC"/>
    <property type="match status" value="1"/>
</dbReference>
<dbReference type="GO" id="GO:0030288">
    <property type="term" value="C:outer membrane-bounded periplasmic space"/>
    <property type="evidence" value="ECO:0007669"/>
    <property type="project" value="TreeGrafter"/>
</dbReference>
<accession>B0C4U3</accession>
<proteinExistence type="predicted"/>
<feature type="coiled-coil region" evidence="1">
    <location>
        <begin position="1"/>
        <end position="32"/>
    </location>
</feature>
<dbReference type="Gene3D" id="1.10.10.1770">
    <property type="entry name" value="Gun4-like"/>
    <property type="match status" value="1"/>
</dbReference>
<reference evidence="3 4" key="1">
    <citation type="journal article" date="2008" name="Proc. Natl. Acad. Sci. U.S.A.">
        <title>Niche adaptation and genome expansion in the chlorophyll d-producing cyanobacterium Acaryochloris marina.</title>
        <authorList>
            <person name="Swingley W.D."/>
            <person name="Chen M."/>
            <person name="Cheung P.C."/>
            <person name="Conrad A.L."/>
            <person name="Dejesa L.C."/>
            <person name="Hao J."/>
            <person name="Honchak B.M."/>
            <person name="Karbach L.E."/>
            <person name="Kurdoglu A."/>
            <person name="Lahiri S."/>
            <person name="Mastrian S.D."/>
            <person name="Miyashita H."/>
            <person name="Page L."/>
            <person name="Ramakrishna P."/>
            <person name="Satoh S."/>
            <person name="Sattley W.M."/>
            <person name="Shimada Y."/>
            <person name="Taylor H.L."/>
            <person name="Tomo T."/>
            <person name="Tsuchiya T."/>
            <person name="Wang Z.T."/>
            <person name="Raymond J."/>
            <person name="Mimuro M."/>
            <person name="Blankenship R.E."/>
            <person name="Touchman J.W."/>
        </authorList>
    </citation>
    <scope>NUCLEOTIDE SEQUENCE [LARGE SCALE GENOMIC DNA]</scope>
    <source>
        <strain evidence="4">MBIC 11017</strain>
    </source>
</reference>